<evidence type="ECO:0000313" key="4">
    <source>
        <dbReference type="Proteomes" id="UP000749293"/>
    </source>
</evidence>
<accession>A0A9P4Z208</accession>
<keyword evidence="2" id="KW-0560">Oxidoreductase</keyword>
<dbReference type="GO" id="GO:0016491">
    <property type="term" value="F:oxidoreductase activity"/>
    <property type="evidence" value="ECO:0007669"/>
    <property type="project" value="UniProtKB-KW"/>
</dbReference>
<proteinExistence type="inferred from homology"/>
<organism evidence="3 4">
    <name type="scientific">Geosmithia morbida</name>
    <dbReference type="NCBI Taxonomy" id="1094350"/>
    <lineage>
        <taxon>Eukaryota</taxon>
        <taxon>Fungi</taxon>
        <taxon>Dikarya</taxon>
        <taxon>Ascomycota</taxon>
        <taxon>Pezizomycotina</taxon>
        <taxon>Sordariomycetes</taxon>
        <taxon>Hypocreomycetidae</taxon>
        <taxon>Hypocreales</taxon>
        <taxon>Bionectriaceae</taxon>
        <taxon>Geosmithia</taxon>
    </lineage>
</organism>
<reference evidence="3" key="1">
    <citation type="submission" date="2020-03" db="EMBL/GenBank/DDBJ databases">
        <title>Site-based positive gene gene selection in Geosmithia morbida across the United States reveals a broad range of putative effectors and factors for local host and environmental adapation.</title>
        <authorList>
            <person name="Onufrak A."/>
            <person name="Murdoch R.W."/>
            <person name="Gazis R."/>
            <person name="Huff M."/>
            <person name="Staton M."/>
            <person name="Klingeman W."/>
            <person name="Hadziabdic D."/>
        </authorList>
    </citation>
    <scope>NUCLEOTIDE SEQUENCE</scope>
    <source>
        <strain evidence="3">1262</strain>
    </source>
</reference>
<gene>
    <name evidence="3" type="ORF">GMORB2_1225</name>
</gene>
<protein>
    <submittedName>
        <fullName evidence="3">KR domain</fullName>
    </submittedName>
</protein>
<dbReference type="OrthoDB" id="542013at2759"/>
<dbReference type="AlphaFoldDB" id="A0A9P4Z208"/>
<dbReference type="Gene3D" id="3.40.50.720">
    <property type="entry name" value="NAD(P)-binding Rossmann-like Domain"/>
    <property type="match status" value="1"/>
</dbReference>
<comment type="similarity">
    <text evidence="1">Belongs to the short-chain dehydrogenases/reductases (SDR) family.</text>
</comment>
<comment type="caution">
    <text evidence="3">The sequence shown here is derived from an EMBL/GenBank/DDBJ whole genome shotgun (WGS) entry which is preliminary data.</text>
</comment>
<keyword evidence="4" id="KW-1185">Reference proteome</keyword>
<evidence type="ECO:0000256" key="1">
    <source>
        <dbReference type="ARBA" id="ARBA00006484"/>
    </source>
</evidence>
<dbReference type="Proteomes" id="UP000749293">
    <property type="component" value="Unassembled WGS sequence"/>
</dbReference>
<sequence>MSPLTAISSIVNSKYCAKFPIPRNRSDLSGHIYIVTGANFGLGTESYRHIYHLGVRKLSMAVPNDEKCEVAKAGLPAFKPVSKIAIEVWYLDMDSYEFIKTIANCSLSLPRIDGVLANAGIMMTKFGLSEELGGCSI</sequence>
<dbReference type="SUPFAM" id="SSF51735">
    <property type="entry name" value="NAD(P)-binding Rossmann-fold domains"/>
    <property type="match status" value="1"/>
</dbReference>
<evidence type="ECO:0000313" key="3">
    <source>
        <dbReference type="EMBL" id="KAF4125979.1"/>
    </source>
</evidence>
<dbReference type="InterPro" id="IPR036291">
    <property type="entry name" value="NAD(P)-bd_dom_sf"/>
</dbReference>
<dbReference type="GeneID" id="55967455"/>
<dbReference type="EMBL" id="JAANYQ010000002">
    <property type="protein sequence ID" value="KAF4125979.1"/>
    <property type="molecule type" value="Genomic_DNA"/>
</dbReference>
<dbReference type="RefSeq" id="XP_035324631.1">
    <property type="nucleotide sequence ID" value="XM_035463207.1"/>
</dbReference>
<evidence type="ECO:0000256" key="2">
    <source>
        <dbReference type="ARBA" id="ARBA00023002"/>
    </source>
</evidence>
<dbReference type="PANTHER" id="PTHR24320:SF148">
    <property type="entry name" value="NAD(P)-BINDING ROSSMANN-FOLD SUPERFAMILY PROTEIN"/>
    <property type="match status" value="1"/>
</dbReference>
<dbReference type="PANTHER" id="PTHR24320">
    <property type="entry name" value="RETINOL DEHYDROGENASE"/>
    <property type="match status" value="1"/>
</dbReference>
<name>A0A9P4Z208_9HYPO</name>